<dbReference type="AlphaFoldDB" id="A0A1C4G0Z9"/>
<name>A0A1C4G0Z9_9BACT</name>
<dbReference type="Proteomes" id="UP000242818">
    <property type="component" value="Unassembled WGS sequence"/>
</dbReference>
<evidence type="ECO:0000313" key="2">
    <source>
        <dbReference type="Proteomes" id="UP000242818"/>
    </source>
</evidence>
<organism evidence="1 2">
    <name type="scientific">Chitinophaga costaii</name>
    <dbReference type="NCBI Taxonomy" id="1335309"/>
    <lineage>
        <taxon>Bacteria</taxon>
        <taxon>Pseudomonadati</taxon>
        <taxon>Bacteroidota</taxon>
        <taxon>Chitinophagia</taxon>
        <taxon>Chitinophagales</taxon>
        <taxon>Chitinophagaceae</taxon>
        <taxon>Chitinophaga</taxon>
    </lineage>
</organism>
<reference evidence="1 2" key="1">
    <citation type="submission" date="2016-08" db="EMBL/GenBank/DDBJ databases">
        <authorList>
            <person name="Seilhamer J.J."/>
        </authorList>
    </citation>
    <scope>NUCLEOTIDE SEQUENCE [LARGE SCALE GENOMIC DNA]</scope>
    <source>
        <strain evidence="1 2">A37T2</strain>
    </source>
</reference>
<keyword evidence="2" id="KW-1185">Reference proteome</keyword>
<accession>A0A1C4G0Z9</accession>
<evidence type="ECO:0000313" key="1">
    <source>
        <dbReference type="EMBL" id="SCC61919.1"/>
    </source>
</evidence>
<sequence length="49" mass="5391">MGKKARPLAISITKAPAHHGRGLLRIVGECIIFYFFFTTTVPDQLSCQG</sequence>
<gene>
    <name evidence="1" type="ORF">GA0116948_11951</name>
</gene>
<dbReference type="EMBL" id="FMAR01000019">
    <property type="protein sequence ID" value="SCC61919.1"/>
    <property type="molecule type" value="Genomic_DNA"/>
</dbReference>
<proteinExistence type="predicted"/>
<protein>
    <submittedName>
        <fullName evidence="1">Uncharacterized protein</fullName>
    </submittedName>
</protein>